<protein>
    <submittedName>
        <fullName evidence="1">Uncharacterized protein</fullName>
    </submittedName>
</protein>
<dbReference type="Proteomes" id="UP000266841">
    <property type="component" value="Unassembled WGS sequence"/>
</dbReference>
<dbReference type="EMBL" id="AGNL01041759">
    <property type="protein sequence ID" value="EJK51365.1"/>
    <property type="molecule type" value="Genomic_DNA"/>
</dbReference>
<sequence length="110" mass="11919">MDHSHEVGEEEAAQLNGGRDEAVAVAALVTLKGSFESILKYGLCRDLQLAAPILVLFCPEDPDYDTQQDRLVYVSTSAKMADDVGAKRLKALKDGVTIAETAEGRSVLRR</sequence>
<accession>K0RDR9</accession>
<proteinExistence type="predicted"/>
<name>K0RDR9_THAOC</name>
<organism evidence="1 2">
    <name type="scientific">Thalassiosira oceanica</name>
    <name type="common">Marine diatom</name>
    <dbReference type="NCBI Taxonomy" id="159749"/>
    <lineage>
        <taxon>Eukaryota</taxon>
        <taxon>Sar</taxon>
        <taxon>Stramenopiles</taxon>
        <taxon>Ochrophyta</taxon>
        <taxon>Bacillariophyta</taxon>
        <taxon>Coscinodiscophyceae</taxon>
        <taxon>Thalassiosirophycidae</taxon>
        <taxon>Thalassiosirales</taxon>
        <taxon>Thalassiosiraceae</taxon>
        <taxon>Thalassiosira</taxon>
    </lineage>
</organism>
<dbReference type="AlphaFoldDB" id="K0RDR9"/>
<gene>
    <name evidence="1" type="ORF">THAOC_29465</name>
</gene>
<evidence type="ECO:0000313" key="2">
    <source>
        <dbReference type="Proteomes" id="UP000266841"/>
    </source>
</evidence>
<evidence type="ECO:0000313" key="1">
    <source>
        <dbReference type="EMBL" id="EJK51365.1"/>
    </source>
</evidence>
<reference evidence="1 2" key="1">
    <citation type="journal article" date="2012" name="Genome Biol.">
        <title>Genome and low-iron response of an oceanic diatom adapted to chronic iron limitation.</title>
        <authorList>
            <person name="Lommer M."/>
            <person name="Specht M."/>
            <person name="Roy A.S."/>
            <person name="Kraemer L."/>
            <person name="Andreson R."/>
            <person name="Gutowska M.A."/>
            <person name="Wolf J."/>
            <person name="Bergner S.V."/>
            <person name="Schilhabel M.B."/>
            <person name="Klostermeier U.C."/>
            <person name="Beiko R.G."/>
            <person name="Rosenstiel P."/>
            <person name="Hippler M."/>
            <person name="Laroche J."/>
        </authorList>
    </citation>
    <scope>NUCLEOTIDE SEQUENCE [LARGE SCALE GENOMIC DNA]</scope>
    <source>
        <strain evidence="1 2">CCMP1005</strain>
    </source>
</reference>
<keyword evidence="2" id="KW-1185">Reference proteome</keyword>
<comment type="caution">
    <text evidence="1">The sequence shown here is derived from an EMBL/GenBank/DDBJ whole genome shotgun (WGS) entry which is preliminary data.</text>
</comment>